<dbReference type="GO" id="GO:0005789">
    <property type="term" value="C:endoplasmic reticulum membrane"/>
    <property type="evidence" value="ECO:0007669"/>
    <property type="project" value="UniProtKB-SubCell"/>
</dbReference>
<feature type="transmembrane region" description="Helical" evidence="4">
    <location>
        <begin position="198"/>
        <end position="216"/>
    </location>
</feature>
<dbReference type="EC" id="2.3.1.-" evidence="4"/>
<dbReference type="EMBL" id="CAJNOL010001070">
    <property type="protein sequence ID" value="CAF1280146.1"/>
    <property type="molecule type" value="Genomic_DNA"/>
</dbReference>
<keyword evidence="8" id="KW-1185">Reference proteome</keyword>
<evidence type="ECO:0000256" key="4">
    <source>
        <dbReference type="RuleBase" id="RU367023"/>
    </source>
</evidence>
<evidence type="ECO:0000313" key="6">
    <source>
        <dbReference type="EMBL" id="CAF1280146.1"/>
    </source>
</evidence>
<dbReference type="PANTHER" id="PTHR22753">
    <property type="entry name" value="TRANSMEMBRANE PROTEIN 68"/>
    <property type="match status" value="1"/>
</dbReference>
<dbReference type="Proteomes" id="UP000663870">
    <property type="component" value="Unassembled WGS sequence"/>
</dbReference>
<keyword evidence="4" id="KW-0812">Transmembrane</keyword>
<keyword evidence="4" id="KW-0472">Membrane</keyword>
<protein>
    <recommendedName>
        <fullName evidence="4">Acyltransferase</fullName>
        <ecNumber evidence="4">2.3.1.-</ecNumber>
    </recommendedName>
</protein>
<sequence>MNLMNIKKKIDSSIDDPLVRNEARRYSVGTRLAFLPDDVVGQSWYFRLLTLIYYYIFVYFHDFEIIGLNKIDPNKGCLFISRHSTHNAEIQGVIVFVYHKTGRVIRSLIHRYLIPLFPILRLMGSLPGKRDTVLSLLNSRFWVAVIPGGADEAMIGHENAYKVYWPNKRKGFVRVATQAQVSIVPTFMSNQEEMRWNPILYLWNFFYLGRLFFFIVNLNIPILTSLLKVTGSIIWFSMTWIQIPIPAKLTLYIGDPVEYDLSKDTIDDIVERCRLSLQNLINRHQPYGKSYSNAIQQRIEAIKKYCKHHKTF</sequence>
<dbReference type="Pfam" id="PF03982">
    <property type="entry name" value="DAGAT"/>
    <property type="match status" value="1"/>
</dbReference>
<dbReference type="AlphaFoldDB" id="A0A814N4U0"/>
<gene>
    <name evidence="6" type="ORF">JXQ802_LOCUS28450</name>
    <name evidence="5" type="ORF">PYM288_LOCUS19042</name>
</gene>
<dbReference type="Proteomes" id="UP000663854">
    <property type="component" value="Unassembled WGS sequence"/>
</dbReference>
<dbReference type="EMBL" id="CAJNOH010000613">
    <property type="protein sequence ID" value="CAF1088326.1"/>
    <property type="molecule type" value="Genomic_DNA"/>
</dbReference>
<dbReference type="InterPro" id="IPR007130">
    <property type="entry name" value="DAGAT"/>
</dbReference>
<accession>A0A814N4U0</accession>
<keyword evidence="4" id="KW-1133">Transmembrane helix</keyword>
<evidence type="ECO:0000256" key="3">
    <source>
        <dbReference type="ARBA" id="ARBA00023315"/>
    </source>
</evidence>
<name>A0A814N4U0_9BILA</name>
<dbReference type="GO" id="GO:0008374">
    <property type="term" value="F:O-acyltransferase activity"/>
    <property type="evidence" value="ECO:0007669"/>
    <property type="project" value="InterPro"/>
</dbReference>
<evidence type="ECO:0000256" key="2">
    <source>
        <dbReference type="ARBA" id="ARBA00022679"/>
    </source>
</evidence>
<comment type="caution">
    <text evidence="4">Lacks conserved residue(s) required for the propagation of feature annotation.</text>
</comment>
<proteinExistence type="inferred from homology"/>
<evidence type="ECO:0000313" key="8">
    <source>
        <dbReference type="Proteomes" id="UP000663870"/>
    </source>
</evidence>
<keyword evidence="4" id="KW-0256">Endoplasmic reticulum</keyword>
<keyword evidence="2 4" id="KW-0808">Transferase</keyword>
<dbReference type="PANTHER" id="PTHR22753:SF14">
    <property type="entry name" value="MONOACYLGLYCEROL_DIACYLGLYCEROL O-ACYLTRANSFERASE"/>
    <property type="match status" value="1"/>
</dbReference>
<comment type="similarity">
    <text evidence="1 4">Belongs to the diacylglycerol acyltransferase family.</text>
</comment>
<evidence type="ECO:0000313" key="7">
    <source>
        <dbReference type="Proteomes" id="UP000663854"/>
    </source>
</evidence>
<keyword evidence="3" id="KW-0012">Acyltransferase</keyword>
<evidence type="ECO:0000313" key="5">
    <source>
        <dbReference type="EMBL" id="CAF1088326.1"/>
    </source>
</evidence>
<comment type="subcellular location">
    <subcellularLocation>
        <location evidence="4">Endoplasmic reticulum membrane</location>
        <topology evidence="4">Multi-pass membrane protein</topology>
    </subcellularLocation>
</comment>
<evidence type="ECO:0000256" key="1">
    <source>
        <dbReference type="ARBA" id="ARBA00005420"/>
    </source>
</evidence>
<organism evidence="5 7">
    <name type="scientific">Rotaria sordida</name>
    <dbReference type="NCBI Taxonomy" id="392033"/>
    <lineage>
        <taxon>Eukaryota</taxon>
        <taxon>Metazoa</taxon>
        <taxon>Spiralia</taxon>
        <taxon>Gnathifera</taxon>
        <taxon>Rotifera</taxon>
        <taxon>Eurotatoria</taxon>
        <taxon>Bdelloidea</taxon>
        <taxon>Philodinida</taxon>
        <taxon>Philodinidae</taxon>
        <taxon>Rotaria</taxon>
    </lineage>
</organism>
<comment type="caution">
    <text evidence="5">The sequence shown here is derived from an EMBL/GenBank/DDBJ whole genome shotgun (WGS) entry which is preliminary data.</text>
</comment>
<reference evidence="5" key="1">
    <citation type="submission" date="2021-02" db="EMBL/GenBank/DDBJ databases">
        <authorList>
            <person name="Nowell W R."/>
        </authorList>
    </citation>
    <scope>NUCLEOTIDE SEQUENCE</scope>
</reference>